<evidence type="ECO:0000313" key="2">
    <source>
        <dbReference type="Proteomes" id="UP001417504"/>
    </source>
</evidence>
<dbReference type="Proteomes" id="UP001417504">
    <property type="component" value="Unassembled WGS sequence"/>
</dbReference>
<dbReference type="EMBL" id="JBBNAE010000001">
    <property type="protein sequence ID" value="KAK9153506.1"/>
    <property type="molecule type" value="Genomic_DNA"/>
</dbReference>
<organism evidence="1 2">
    <name type="scientific">Stephania japonica</name>
    <dbReference type="NCBI Taxonomy" id="461633"/>
    <lineage>
        <taxon>Eukaryota</taxon>
        <taxon>Viridiplantae</taxon>
        <taxon>Streptophyta</taxon>
        <taxon>Embryophyta</taxon>
        <taxon>Tracheophyta</taxon>
        <taxon>Spermatophyta</taxon>
        <taxon>Magnoliopsida</taxon>
        <taxon>Ranunculales</taxon>
        <taxon>Menispermaceae</taxon>
        <taxon>Menispermoideae</taxon>
        <taxon>Cissampelideae</taxon>
        <taxon>Stephania</taxon>
    </lineage>
</organism>
<keyword evidence="2" id="KW-1185">Reference proteome</keyword>
<sequence>MEKQFGAQSDGDKSYPLRYFNLLSSTLLQSDEIWTLIASLACADVHIVSVIPNGTKQQERKKKKIKERKSAVLIATSQSGCTWALRCDTVIKFLVVNAEVMCGPTPWYSHQFSDVDAEIADLHSIKYKNVEPR</sequence>
<comment type="caution">
    <text evidence="1">The sequence shown here is derived from an EMBL/GenBank/DDBJ whole genome shotgun (WGS) entry which is preliminary data.</text>
</comment>
<accession>A0AAP0PUL4</accession>
<evidence type="ECO:0000313" key="1">
    <source>
        <dbReference type="EMBL" id="KAK9153506.1"/>
    </source>
</evidence>
<name>A0AAP0PUL4_9MAGN</name>
<proteinExistence type="predicted"/>
<protein>
    <submittedName>
        <fullName evidence="1">Uncharacterized protein</fullName>
    </submittedName>
</protein>
<dbReference type="AlphaFoldDB" id="A0AAP0PUL4"/>
<reference evidence="1 2" key="1">
    <citation type="submission" date="2024-01" db="EMBL/GenBank/DDBJ databases">
        <title>Genome assemblies of Stephania.</title>
        <authorList>
            <person name="Yang L."/>
        </authorList>
    </citation>
    <scope>NUCLEOTIDE SEQUENCE [LARGE SCALE GENOMIC DNA]</scope>
    <source>
        <strain evidence="1">QJT</strain>
        <tissue evidence="1">Leaf</tissue>
    </source>
</reference>
<gene>
    <name evidence="1" type="ORF">Sjap_000986</name>
</gene>